<gene>
    <name evidence="11" type="ORF">PENTCL1PPCAC_16036</name>
</gene>
<evidence type="ECO:0000256" key="8">
    <source>
        <dbReference type="ARBA" id="ARBA00023242"/>
    </source>
</evidence>
<evidence type="ECO:0000256" key="3">
    <source>
        <dbReference type="ARBA" id="ARBA00022833"/>
    </source>
</evidence>
<name>A0AAV5THP1_9BILA</name>
<dbReference type="Gene3D" id="1.10.565.10">
    <property type="entry name" value="Retinoid X Receptor"/>
    <property type="match status" value="1"/>
</dbReference>
<dbReference type="InterPro" id="IPR035500">
    <property type="entry name" value="NHR-like_dom_sf"/>
</dbReference>
<keyword evidence="12" id="KW-1185">Reference proteome</keyword>
<dbReference type="SUPFAM" id="SSF57716">
    <property type="entry name" value="Glucocorticoid receptor-like (DNA-binding domain)"/>
    <property type="match status" value="1"/>
</dbReference>
<dbReference type="PANTHER" id="PTHR46011:SF6">
    <property type="entry name" value="HIGH ZINC ACTIVATED NUCLEAR RECEPTOR PROTEIN"/>
    <property type="match status" value="1"/>
</dbReference>
<evidence type="ECO:0000259" key="9">
    <source>
        <dbReference type="PROSITE" id="PS51030"/>
    </source>
</evidence>
<dbReference type="Pfam" id="PF00105">
    <property type="entry name" value="zf-C4"/>
    <property type="match status" value="1"/>
</dbReference>
<reference evidence="11" key="1">
    <citation type="submission" date="2023-10" db="EMBL/GenBank/DDBJ databases">
        <title>Genome assembly of Pristionchus species.</title>
        <authorList>
            <person name="Yoshida K."/>
            <person name="Sommer R.J."/>
        </authorList>
    </citation>
    <scope>NUCLEOTIDE SEQUENCE</scope>
    <source>
        <strain evidence="11">RS0144</strain>
    </source>
</reference>
<feature type="domain" description="Nuclear receptor" evidence="9">
    <location>
        <begin position="36"/>
        <end position="96"/>
    </location>
</feature>
<keyword evidence="7" id="KW-0675">Receptor</keyword>
<dbReference type="PANTHER" id="PTHR46011">
    <property type="entry name" value="NUCLEAR HORMONE RECEPTOR FAMILY MEMBER NHR-86-RELATED"/>
    <property type="match status" value="1"/>
</dbReference>
<dbReference type="Proteomes" id="UP001432027">
    <property type="component" value="Unassembled WGS sequence"/>
</dbReference>
<sequence length="442" mass="49526">KRKKDIENYSPVLFSLSLSFFYISRIVADTACEEMARKCLICQAGITQIHMGIDACRACAVFYRRARRSKCKFRCKSSTGKCVEEGRVLECRRCRFTLMDGIFERATLEIPRATSSIPSNCTKSEPESGISSAPASVSVMGPGSEPGCSIASPATPLAPPQRPVIVAPPTRCPNAPSTSATPVLDRIRCGYNVMTRIRKSSELCMRPLDKFVHPTAIDDNTFPIIPATHGLTHRTTQILLTSMFDFASISFPEFETLSTNEKWHLIVGSYERWHIIESTFRATKIFPDDDRIFVSYTMTLSTDTVDIFLSDYTLKTNSIEEATTALRQNLEANAGRSKKAMKRADPTDEEFLVLLALSFWNTGENSEETPSGDERLSKMATASRTAIMQDLHAYYSGRNVNDYATRIGELFCLLVANERVTSLITEDIELLRLMDVYQQPRF</sequence>
<evidence type="ECO:0000256" key="5">
    <source>
        <dbReference type="ARBA" id="ARBA00023125"/>
    </source>
</evidence>
<evidence type="ECO:0008006" key="13">
    <source>
        <dbReference type="Google" id="ProtNLM"/>
    </source>
</evidence>
<keyword evidence="6" id="KW-0804">Transcription</keyword>
<accession>A0AAV5THP1</accession>
<dbReference type="GO" id="GO:0005634">
    <property type="term" value="C:nucleus"/>
    <property type="evidence" value="ECO:0007669"/>
    <property type="project" value="TreeGrafter"/>
</dbReference>
<dbReference type="EMBL" id="BTSX01000004">
    <property type="protein sequence ID" value="GMS93861.1"/>
    <property type="molecule type" value="Genomic_DNA"/>
</dbReference>
<dbReference type="Gene3D" id="3.30.50.10">
    <property type="entry name" value="Erythroid Transcription Factor GATA-1, subunit A"/>
    <property type="match status" value="1"/>
</dbReference>
<dbReference type="InterPro" id="IPR000536">
    <property type="entry name" value="Nucl_hrmn_rcpt_lig-bd"/>
</dbReference>
<dbReference type="InterPro" id="IPR013088">
    <property type="entry name" value="Znf_NHR/GATA"/>
</dbReference>
<keyword evidence="1" id="KW-0479">Metal-binding</keyword>
<dbReference type="AlphaFoldDB" id="A0AAV5THP1"/>
<dbReference type="SMART" id="SM00430">
    <property type="entry name" value="HOLI"/>
    <property type="match status" value="1"/>
</dbReference>
<evidence type="ECO:0000313" key="12">
    <source>
        <dbReference type="Proteomes" id="UP001432027"/>
    </source>
</evidence>
<evidence type="ECO:0000256" key="7">
    <source>
        <dbReference type="ARBA" id="ARBA00023170"/>
    </source>
</evidence>
<keyword evidence="8" id="KW-0539">Nucleus</keyword>
<dbReference type="SUPFAM" id="SSF48508">
    <property type="entry name" value="Nuclear receptor ligand-binding domain"/>
    <property type="match status" value="1"/>
</dbReference>
<feature type="non-terminal residue" evidence="11">
    <location>
        <position position="1"/>
    </location>
</feature>
<evidence type="ECO:0000256" key="1">
    <source>
        <dbReference type="ARBA" id="ARBA00022723"/>
    </source>
</evidence>
<evidence type="ECO:0000256" key="6">
    <source>
        <dbReference type="ARBA" id="ARBA00023163"/>
    </source>
</evidence>
<protein>
    <recommendedName>
        <fullName evidence="13">Nuclear receptor</fullName>
    </recommendedName>
</protein>
<proteinExistence type="predicted"/>
<keyword evidence="3" id="KW-0862">Zinc</keyword>
<feature type="domain" description="NR LBD" evidence="10">
    <location>
        <begin position="206"/>
        <end position="442"/>
    </location>
</feature>
<dbReference type="InterPro" id="IPR001628">
    <property type="entry name" value="Znf_hrmn_rcpt"/>
</dbReference>
<comment type="caution">
    <text evidence="11">The sequence shown here is derived from an EMBL/GenBank/DDBJ whole genome shotgun (WGS) entry which is preliminary data.</text>
</comment>
<organism evidence="11 12">
    <name type="scientific">Pristionchus entomophagus</name>
    <dbReference type="NCBI Taxonomy" id="358040"/>
    <lineage>
        <taxon>Eukaryota</taxon>
        <taxon>Metazoa</taxon>
        <taxon>Ecdysozoa</taxon>
        <taxon>Nematoda</taxon>
        <taxon>Chromadorea</taxon>
        <taxon>Rhabditida</taxon>
        <taxon>Rhabditina</taxon>
        <taxon>Diplogasteromorpha</taxon>
        <taxon>Diplogasteroidea</taxon>
        <taxon>Neodiplogasteridae</taxon>
        <taxon>Pristionchus</taxon>
    </lineage>
</organism>
<dbReference type="SMART" id="SM00399">
    <property type="entry name" value="ZnF_C4"/>
    <property type="match status" value="1"/>
</dbReference>
<dbReference type="GO" id="GO:0043565">
    <property type="term" value="F:sequence-specific DNA binding"/>
    <property type="evidence" value="ECO:0007669"/>
    <property type="project" value="InterPro"/>
</dbReference>
<dbReference type="PROSITE" id="PS51030">
    <property type="entry name" value="NUCLEAR_REC_DBD_2"/>
    <property type="match status" value="1"/>
</dbReference>
<evidence type="ECO:0000256" key="2">
    <source>
        <dbReference type="ARBA" id="ARBA00022771"/>
    </source>
</evidence>
<evidence type="ECO:0000313" key="11">
    <source>
        <dbReference type="EMBL" id="GMS93861.1"/>
    </source>
</evidence>
<dbReference type="GO" id="GO:0003700">
    <property type="term" value="F:DNA-binding transcription factor activity"/>
    <property type="evidence" value="ECO:0007669"/>
    <property type="project" value="InterPro"/>
</dbReference>
<keyword evidence="4" id="KW-0805">Transcription regulation</keyword>
<dbReference type="PROSITE" id="PS51843">
    <property type="entry name" value="NR_LBD"/>
    <property type="match status" value="1"/>
</dbReference>
<evidence type="ECO:0000259" key="10">
    <source>
        <dbReference type="PROSITE" id="PS51843"/>
    </source>
</evidence>
<evidence type="ECO:0000256" key="4">
    <source>
        <dbReference type="ARBA" id="ARBA00023015"/>
    </source>
</evidence>
<dbReference type="GO" id="GO:0008270">
    <property type="term" value="F:zinc ion binding"/>
    <property type="evidence" value="ECO:0007669"/>
    <property type="project" value="UniProtKB-KW"/>
</dbReference>
<keyword evidence="5" id="KW-0238">DNA-binding</keyword>
<dbReference type="Pfam" id="PF00104">
    <property type="entry name" value="Hormone_recep"/>
    <property type="match status" value="1"/>
</dbReference>
<keyword evidence="2" id="KW-0863">Zinc-finger</keyword>